<dbReference type="InterPro" id="IPR011009">
    <property type="entry name" value="Kinase-like_dom_sf"/>
</dbReference>
<name>A0AAD8M8Y3_9APIA</name>
<dbReference type="GO" id="GO:0042803">
    <property type="term" value="F:protein homodimerization activity"/>
    <property type="evidence" value="ECO:0007669"/>
    <property type="project" value="UniProtKB-ARBA"/>
</dbReference>
<comment type="caution">
    <text evidence="6">The sequence shown here is derived from an EMBL/GenBank/DDBJ whole genome shotgun (WGS) entry which is preliminary data.</text>
</comment>
<keyword evidence="3" id="KW-0472">Membrane</keyword>
<dbReference type="SUPFAM" id="SSF50985">
    <property type="entry name" value="RCC1/BLIP-II"/>
    <property type="match status" value="1"/>
</dbReference>
<dbReference type="InterPro" id="IPR009091">
    <property type="entry name" value="RCC1/BLIP-II"/>
</dbReference>
<evidence type="ECO:0000256" key="3">
    <source>
        <dbReference type="SAM" id="Phobius"/>
    </source>
</evidence>
<evidence type="ECO:0000256" key="2">
    <source>
        <dbReference type="SAM" id="MobiDB-lite"/>
    </source>
</evidence>
<dbReference type="Gene3D" id="1.10.510.10">
    <property type="entry name" value="Transferase(Phosphotransferase) domain 1"/>
    <property type="match status" value="1"/>
</dbReference>
<dbReference type="InterPro" id="IPR000719">
    <property type="entry name" value="Prot_kinase_dom"/>
</dbReference>
<feature type="domain" description="Protein kinase" evidence="5">
    <location>
        <begin position="493"/>
        <end position="701"/>
    </location>
</feature>
<proteinExistence type="predicted"/>
<keyword evidence="4" id="KW-0732">Signal</keyword>
<keyword evidence="3" id="KW-0812">Transmembrane</keyword>
<dbReference type="PANTHER" id="PTHR46146:SF3">
    <property type="entry name" value="SERINE_THREONINE-PROTEIN KINASE-LIKE PROTEIN CCR3-RELATED"/>
    <property type="match status" value="1"/>
</dbReference>
<evidence type="ECO:0000256" key="4">
    <source>
        <dbReference type="SAM" id="SignalP"/>
    </source>
</evidence>
<dbReference type="Gene3D" id="3.30.200.20">
    <property type="entry name" value="Phosphorylase Kinase, domain 1"/>
    <property type="match status" value="1"/>
</dbReference>
<feature type="chain" id="PRO_5042278918" evidence="4">
    <location>
        <begin position="23"/>
        <end position="701"/>
    </location>
</feature>
<evidence type="ECO:0000313" key="6">
    <source>
        <dbReference type="EMBL" id="KAK1365026.1"/>
    </source>
</evidence>
<dbReference type="InterPro" id="IPR017441">
    <property type="entry name" value="Protein_kinase_ATP_BS"/>
</dbReference>
<feature type="signal peptide" evidence="4">
    <location>
        <begin position="1"/>
        <end position="22"/>
    </location>
</feature>
<accession>A0AAD8M8Y3</accession>
<keyword evidence="1" id="KW-0067">ATP-binding</keyword>
<feature type="compositionally biased region" description="Low complexity" evidence="2">
    <location>
        <begin position="424"/>
        <end position="442"/>
    </location>
</feature>
<reference evidence="6" key="2">
    <citation type="submission" date="2023-05" db="EMBL/GenBank/DDBJ databases">
        <authorList>
            <person name="Schelkunov M.I."/>
        </authorList>
    </citation>
    <scope>NUCLEOTIDE SEQUENCE</scope>
    <source>
        <strain evidence="6">Hsosn_3</strain>
        <tissue evidence="6">Leaf</tissue>
    </source>
</reference>
<dbReference type="PANTHER" id="PTHR46146">
    <property type="entry name" value="SERINE/THREONINE-PROTEIN KINASE-LIKE PROTEIN CCR4"/>
    <property type="match status" value="1"/>
</dbReference>
<reference evidence="6" key="1">
    <citation type="submission" date="2023-02" db="EMBL/GenBank/DDBJ databases">
        <title>Genome of toxic invasive species Heracleum sosnowskyi carries increased number of genes despite the absence of recent whole-genome duplications.</title>
        <authorList>
            <person name="Schelkunov M."/>
            <person name="Shtratnikova V."/>
            <person name="Makarenko M."/>
            <person name="Klepikova A."/>
            <person name="Omelchenko D."/>
            <person name="Novikova G."/>
            <person name="Obukhova E."/>
            <person name="Bogdanov V."/>
            <person name="Penin A."/>
            <person name="Logacheva M."/>
        </authorList>
    </citation>
    <scope>NUCLEOTIDE SEQUENCE</scope>
    <source>
        <strain evidence="6">Hsosn_3</strain>
        <tissue evidence="6">Leaf</tissue>
    </source>
</reference>
<dbReference type="PROSITE" id="PS00107">
    <property type="entry name" value="PROTEIN_KINASE_ATP"/>
    <property type="match status" value="1"/>
</dbReference>
<evidence type="ECO:0000256" key="1">
    <source>
        <dbReference type="PROSITE-ProRule" id="PRU10141"/>
    </source>
</evidence>
<protein>
    <submittedName>
        <fullName evidence="6">Serine/threonine-protein kinase-like protein CCR3</fullName>
    </submittedName>
</protein>
<feature type="transmembrane region" description="Helical" evidence="3">
    <location>
        <begin position="381"/>
        <end position="404"/>
    </location>
</feature>
<dbReference type="Proteomes" id="UP001237642">
    <property type="component" value="Unassembled WGS sequence"/>
</dbReference>
<dbReference type="SUPFAM" id="SSF56112">
    <property type="entry name" value="Protein kinase-like (PK-like)"/>
    <property type="match status" value="1"/>
</dbReference>
<keyword evidence="6" id="KW-0808">Transferase</keyword>
<dbReference type="EMBL" id="JAUIZM010000009">
    <property type="protein sequence ID" value="KAK1365026.1"/>
    <property type="molecule type" value="Genomic_DNA"/>
</dbReference>
<dbReference type="Gene3D" id="2.130.10.30">
    <property type="entry name" value="Regulator of chromosome condensation 1/beta-lactamase-inhibitor protein II"/>
    <property type="match status" value="2"/>
</dbReference>
<feature type="region of interest" description="Disordered" evidence="2">
    <location>
        <begin position="420"/>
        <end position="475"/>
    </location>
</feature>
<keyword evidence="7" id="KW-1185">Reference proteome</keyword>
<feature type="binding site" evidence="1">
    <location>
        <position position="521"/>
    </location>
    <ligand>
        <name>ATP</name>
        <dbReference type="ChEBI" id="CHEBI:30616"/>
    </ligand>
</feature>
<evidence type="ECO:0000259" key="5">
    <source>
        <dbReference type="PROSITE" id="PS50011"/>
    </source>
</evidence>
<dbReference type="PROSITE" id="PS50011">
    <property type="entry name" value="PROTEIN_KINASE_DOM"/>
    <property type="match status" value="1"/>
</dbReference>
<evidence type="ECO:0000313" key="7">
    <source>
        <dbReference type="Proteomes" id="UP001237642"/>
    </source>
</evidence>
<feature type="compositionally biased region" description="Polar residues" evidence="2">
    <location>
        <begin position="456"/>
        <end position="472"/>
    </location>
</feature>
<keyword evidence="3" id="KW-1133">Transmembrane helix</keyword>
<keyword evidence="6" id="KW-0418">Kinase</keyword>
<sequence length="701" mass="75142">MSPPFIIAAVIFLFSVITSVNSLGGAASTLAVSYGDSNTVCGIVAEQQKQRIQCWRKNRTVNILPETSFESIAGGRNIFCGVRSGGYSLICWNSTFVPKRIYYSKNVLLKNLTVGDDQICALSDNGAPNLKCWRDDDVLAKLPDKAAKFSGISAGLGFSCGVLMNDNSVTCWGGNDGNDTVSNFIENEFVGLKILSIVVGGEFACGFNLSGFLVCKGRNDSGQLNVPLSNLGYEYEYNAVALGFNHGCGIRRINSSVVCWGGNGGFSSNVTDGVSFVSIVAGFNFTCGLTASNFSVICWGPGWDNSSYSLGVELSLPKILPGPCVESKCECGLYPQSETLCSGSGNICRSCDLLESFPPVSSPVVYIPSPSSPSKDLKKGFLVLAIVGCVGGLLAICTGIYLLWTGACFGHKKVHSSVQPTITRNSSNAQQSSNNSPPSRSSTIRRQGSRVWGRQRSGTSGMFSRQRSGTSTKHTDRAEEFTFADLVAATNSFSLENKIGSGSFGIVYKGKLPDGREVAIKRGETGTKLKKFQEKKSAFDSELSFLSRLHHKHLPDRDYKPMKAVGTVGYIDPEYYGLNVLTAKSDVYGLGIVLLELLTGKRAIFKSEENEGTPISVVDFAVPLIMGGELMKILDPRVGQPELNEAEAVELVAYTAMHCVNLEGIDRPTMTDIVANLERALALCDDSYGSISSGPISIISQ</sequence>
<keyword evidence="1" id="KW-0547">Nucleotide-binding</keyword>
<dbReference type="AlphaFoldDB" id="A0AAD8M8Y3"/>
<dbReference type="GO" id="GO:0004672">
    <property type="term" value="F:protein kinase activity"/>
    <property type="evidence" value="ECO:0007669"/>
    <property type="project" value="InterPro"/>
</dbReference>
<gene>
    <name evidence="6" type="ORF">POM88_040587</name>
</gene>
<dbReference type="GO" id="GO:0005524">
    <property type="term" value="F:ATP binding"/>
    <property type="evidence" value="ECO:0007669"/>
    <property type="project" value="UniProtKB-UniRule"/>
</dbReference>
<organism evidence="6 7">
    <name type="scientific">Heracleum sosnowskyi</name>
    <dbReference type="NCBI Taxonomy" id="360622"/>
    <lineage>
        <taxon>Eukaryota</taxon>
        <taxon>Viridiplantae</taxon>
        <taxon>Streptophyta</taxon>
        <taxon>Embryophyta</taxon>
        <taxon>Tracheophyta</taxon>
        <taxon>Spermatophyta</taxon>
        <taxon>Magnoliopsida</taxon>
        <taxon>eudicotyledons</taxon>
        <taxon>Gunneridae</taxon>
        <taxon>Pentapetalae</taxon>
        <taxon>asterids</taxon>
        <taxon>campanulids</taxon>
        <taxon>Apiales</taxon>
        <taxon>Apiaceae</taxon>
        <taxon>Apioideae</taxon>
        <taxon>apioid superclade</taxon>
        <taxon>Tordylieae</taxon>
        <taxon>Tordyliinae</taxon>
        <taxon>Heracleum</taxon>
    </lineage>
</organism>